<dbReference type="GO" id="GO:0016579">
    <property type="term" value="P:protein deubiquitination"/>
    <property type="evidence" value="ECO:0007669"/>
    <property type="project" value="InterPro"/>
</dbReference>
<dbReference type="GO" id="GO:0005829">
    <property type="term" value="C:cytosol"/>
    <property type="evidence" value="ECO:0007669"/>
    <property type="project" value="TreeGrafter"/>
</dbReference>
<dbReference type="PROSITE" id="PS50235">
    <property type="entry name" value="USP_3"/>
    <property type="match status" value="1"/>
</dbReference>
<dbReference type="PANTHER" id="PTHR24006">
    <property type="entry name" value="UBIQUITIN CARBOXYL-TERMINAL HYDROLASE"/>
    <property type="match status" value="1"/>
</dbReference>
<dbReference type="Pfam" id="PF00443">
    <property type="entry name" value="UCH"/>
    <property type="match status" value="1"/>
</dbReference>
<evidence type="ECO:0000313" key="2">
    <source>
        <dbReference type="EMBL" id="QIV94976.1"/>
    </source>
</evidence>
<sequence>MIEYKKYYAEYKNLNVIDIEQIKKELDENFKIEPGYKATFAIGDLHGNALKAIRFLIEIGVIDLQQHNLQSIYDSLKSAYYSKNYLTFQTHLNKIRFDASRIKQVKLVFIGAILADRGNSDYMTLLVFGKMKESRIDYTICLSNHDEKFIDLLKGCIKPRSIPKSYDLDSIPQSEQYEDTFLENYATAYLPHLKVMEYETIGDNEIVYSHAPCNFEAIRKIKFAPTNKKLSGTIIGINNYFQDFVINSNQSFTSKWIMVTRLHNFVCCSLTNTKFVNPKIINVFGHIDDKDTNNQNQVNLYSNFGKDNDPPTGDLKIYSVYKYQTSENFTNYDFSNEEMNELFEEHLELRDKSIDSSKTSFKAESSDQNYVTCKKRNSAKDIRETKDTKTNILKILEGYLKTNPNNTSKSRNIWLYLKGRNHINRLKKVYEEIERSTNINDMQSILQQQKDIFESAMSYSKTKVKGSISERWNKNEYSTIKNIPKDLNKSEFYKTINSALNYVNTKLQKASGPRYNSSQVSFNHLASHHFNRKSNFFTPLHNVYNTCYINSSLQLLDHINESADNIFNFPSFSSRKSLSALVSDFWCPEDQTLNENYSQQDAAAFLQCLIESNKYRDSLLPRFQISYEVQKKITSCWKHATALQYCRNDDSNMLEISLNKEEIQKQYNPSLKKLIEKAQLEESPLDNPVCYACMSTAGDDNYSIENEKKYRCAKGVEIRKLVSTSSYLIIHLKRFGYNENTGAYKINDSIDIENELTIQNHNRYKLVAYIIHEGNQLTSGHYYLVSLKNYPNMYKINDEKVIILNENKEIGLRKHAYIMLYKKI</sequence>
<evidence type="ECO:0000313" key="3">
    <source>
        <dbReference type="Proteomes" id="UP000503320"/>
    </source>
</evidence>
<dbReference type="RefSeq" id="WP_172107018.1">
    <property type="nucleotide sequence ID" value="NZ_CP038017.1"/>
</dbReference>
<feature type="domain" description="USP" evidence="1">
    <location>
        <begin position="538"/>
        <end position="824"/>
    </location>
</feature>
<keyword evidence="3" id="KW-1185">Reference proteome</keyword>
<dbReference type="InterPro" id="IPR050164">
    <property type="entry name" value="Peptidase_C19"/>
</dbReference>
<accession>A0A6M3HZ70</accession>
<dbReference type="InterPro" id="IPR038765">
    <property type="entry name" value="Papain-like_cys_pep_sf"/>
</dbReference>
<protein>
    <recommendedName>
        <fullName evidence="1">USP domain-containing protein</fullName>
    </recommendedName>
</protein>
<dbReference type="Gene3D" id="3.90.70.10">
    <property type="entry name" value="Cysteine proteinases"/>
    <property type="match status" value="1"/>
</dbReference>
<dbReference type="InterPro" id="IPR029052">
    <property type="entry name" value="Metallo-depent_PP-like"/>
</dbReference>
<name>A0A6M3HZ70_9GAMM</name>
<dbReference type="InterPro" id="IPR001394">
    <property type="entry name" value="Peptidase_C19_UCH"/>
</dbReference>
<dbReference type="AlphaFoldDB" id="A0A6M3HZ70"/>
<dbReference type="Pfam" id="PF21663">
    <property type="entry name" value="WipA_Phos"/>
    <property type="match status" value="1"/>
</dbReference>
<dbReference type="KEGG" id="afri:E3E15_06300"/>
<reference evidence="2 3" key="1">
    <citation type="submission" date="2019-03" db="EMBL/GenBank/DDBJ databases">
        <title>Complete Genome Sequence of Allofrancisella frigidaquae Strain SYSU 10HL1970 Isolated from Water-Cooling Systems in China.</title>
        <authorList>
            <person name="Ohrman C."/>
            <person name="Uneklint I."/>
            <person name="Sjodin A."/>
        </authorList>
    </citation>
    <scope>NUCLEOTIDE SEQUENCE [LARGE SCALE GENOMIC DNA]</scope>
    <source>
        <strain evidence="2 3">SYSU 10HL1970</strain>
    </source>
</reference>
<dbReference type="Gene3D" id="3.60.21.10">
    <property type="match status" value="1"/>
</dbReference>
<evidence type="ECO:0000259" key="1">
    <source>
        <dbReference type="PROSITE" id="PS50235"/>
    </source>
</evidence>
<dbReference type="GO" id="GO:0016791">
    <property type="term" value="F:phosphatase activity"/>
    <property type="evidence" value="ECO:0007669"/>
    <property type="project" value="InterPro"/>
</dbReference>
<dbReference type="InterPro" id="IPR048521">
    <property type="entry name" value="WipA_Phos"/>
</dbReference>
<dbReference type="EMBL" id="CP038017">
    <property type="protein sequence ID" value="QIV94976.1"/>
    <property type="molecule type" value="Genomic_DNA"/>
</dbReference>
<organism evidence="2 3">
    <name type="scientific">Allofrancisella frigidaquae</name>
    <dbReference type="NCBI Taxonomy" id="1085644"/>
    <lineage>
        <taxon>Bacteria</taxon>
        <taxon>Pseudomonadati</taxon>
        <taxon>Pseudomonadota</taxon>
        <taxon>Gammaproteobacteria</taxon>
        <taxon>Thiotrichales</taxon>
        <taxon>Francisellaceae</taxon>
        <taxon>Allofrancisella</taxon>
    </lineage>
</organism>
<proteinExistence type="predicted"/>
<dbReference type="InterPro" id="IPR028889">
    <property type="entry name" value="USP"/>
</dbReference>
<dbReference type="SUPFAM" id="SSF56300">
    <property type="entry name" value="Metallo-dependent phosphatases"/>
    <property type="match status" value="1"/>
</dbReference>
<dbReference type="GO" id="GO:0004843">
    <property type="term" value="F:cysteine-type deubiquitinase activity"/>
    <property type="evidence" value="ECO:0007669"/>
    <property type="project" value="InterPro"/>
</dbReference>
<gene>
    <name evidence="2" type="ORF">E3E15_06300</name>
</gene>
<dbReference type="CDD" id="cd02257">
    <property type="entry name" value="Peptidase_C19"/>
    <property type="match status" value="1"/>
</dbReference>
<dbReference type="Proteomes" id="UP000503320">
    <property type="component" value="Chromosome"/>
</dbReference>
<dbReference type="SUPFAM" id="SSF54001">
    <property type="entry name" value="Cysteine proteinases"/>
    <property type="match status" value="1"/>
</dbReference>